<dbReference type="AlphaFoldDB" id="A0A6V7XUN6"/>
<gene>
    <name evidence="3" type="ORF">MENT_LOCUS56665</name>
</gene>
<evidence type="ECO:0000313" key="3">
    <source>
        <dbReference type="EMBL" id="CAD2203005.1"/>
    </source>
</evidence>
<evidence type="ECO:0000256" key="2">
    <source>
        <dbReference type="SAM" id="SignalP"/>
    </source>
</evidence>
<proteinExistence type="predicted"/>
<accession>A0A6V7XUN6</accession>
<evidence type="ECO:0000313" key="4">
    <source>
        <dbReference type="Proteomes" id="UP000580250"/>
    </source>
</evidence>
<feature type="transmembrane region" description="Helical" evidence="1">
    <location>
        <begin position="62"/>
        <end position="78"/>
    </location>
</feature>
<comment type="caution">
    <text evidence="3">The sequence shown here is derived from an EMBL/GenBank/DDBJ whole genome shotgun (WGS) entry which is preliminary data.</text>
</comment>
<organism evidence="3 4">
    <name type="scientific">Meloidogyne enterolobii</name>
    <name type="common">Root-knot nematode worm</name>
    <name type="synonym">Meloidogyne mayaguensis</name>
    <dbReference type="NCBI Taxonomy" id="390850"/>
    <lineage>
        <taxon>Eukaryota</taxon>
        <taxon>Metazoa</taxon>
        <taxon>Ecdysozoa</taxon>
        <taxon>Nematoda</taxon>
        <taxon>Chromadorea</taxon>
        <taxon>Rhabditida</taxon>
        <taxon>Tylenchina</taxon>
        <taxon>Tylenchomorpha</taxon>
        <taxon>Tylenchoidea</taxon>
        <taxon>Meloidogynidae</taxon>
        <taxon>Meloidogyninae</taxon>
        <taxon>Meloidogyne</taxon>
    </lineage>
</organism>
<dbReference type="Proteomes" id="UP000580250">
    <property type="component" value="Unassembled WGS sequence"/>
</dbReference>
<keyword evidence="2" id="KW-0732">Signal</keyword>
<dbReference type="EMBL" id="CAJEWN010002297">
    <property type="protein sequence ID" value="CAD2203005.1"/>
    <property type="molecule type" value="Genomic_DNA"/>
</dbReference>
<feature type="chain" id="PRO_5028135989" evidence="2">
    <location>
        <begin position="21"/>
        <end position="79"/>
    </location>
</feature>
<feature type="signal peptide" evidence="2">
    <location>
        <begin position="1"/>
        <end position="20"/>
    </location>
</feature>
<protein>
    <submittedName>
        <fullName evidence="3">Uncharacterized protein</fullName>
    </submittedName>
</protein>
<keyword evidence="1" id="KW-0472">Membrane</keyword>
<evidence type="ECO:0000256" key="1">
    <source>
        <dbReference type="SAM" id="Phobius"/>
    </source>
</evidence>
<keyword evidence="1" id="KW-0812">Transmembrane</keyword>
<name>A0A6V7XUN6_MELEN</name>
<keyword evidence="1" id="KW-1133">Transmembrane helix</keyword>
<reference evidence="3 4" key="1">
    <citation type="submission" date="2020-08" db="EMBL/GenBank/DDBJ databases">
        <authorList>
            <person name="Koutsovoulos G."/>
            <person name="Danchin GJ E."/>
        </authorList>
    </citation>
    <scope>NUCLEOTIDE SEQUENCE [LARGE SCALE GENOMIC DNA]</scope>
</reference>
<sequence>MWRRLRRWWWRMWRRRRWWMWRWMRRRRWRRRLWRRLWLWTKKAFGSSPTNGCQCCLDIKLFTLTYFCILRFVILVIVH</sequence>